<evidence type="ECO:0000259" key="8">
    <source>
        <dbReference type="Pfam" id="PF01996"/>
    </source>
</evidence>
<evidence type="ECO:0000256" key="4">
    <source>
        <dbReference type="ARBA" id="ARBA00022842"/>
    </source>
</evidence>
<dbReference type="GO" id="GO:0052618">
    <property type="term" value="F:coenzyme F420-0:L-glutamate ligase activity"/>
    <property type="evidence" value="ECO:0007669"/>
    <property type="project" value="TreeGrafter"/>
</dbReference>
<gene>
    <name evidence="9" type="ORF">AKJ53_01520</name>
</gene>
<keyword evidence="2" id="KW-0479">Metal-binding</keyword>
<keyword evidence="6" id="KW-0342">GTP-binding</keyword>
<feature type="domain" description="Coenzyme F420:L-glutamate ligase-like" evidence="8">
    <location>
        <begin position="8"/>
        <end position="223"/>
    </location>
</feature>
<keyword evidence="7" id="KW-0464">Manganese</keyword>
<dbReference type="InterPro" id="IPR002847">
    <property type="entry name" value="F420-0_gamma-glut_ligase-dom"/>
</dbReference>
<dbReference type="InterPro" id="IPR008225">
    <property type="entry name" value="F420-0_g-glutamyl_ligase"/>
</dbReference>
<keyword evidence="1 9" id="KW-0436">Ligase</keyword>
<dbReference type="NCBIfam" id="TIGR01916">
    <property type="entry name" value="F420_cofE"/>
    <property type="match status" value="1"/>
</dbReference>
<dbReference type="Gene3D" id="3.30.1330.100">
    <property type="entry name" value="CofE-like"/>
    <property type="match status" value="1"/>
</dbReference>
<evidence type="ECO:0000256" key="3">
    <source>
        <dbReference type="ARBA" id="ARBA00022741"/>
    </source>
</evidence>
<dbReference type="SUPFAM" id="SSF144010">
    <property type="entry name" value="CofE-like"/>
    <property type="match status" value="1"/>
</dbReference>
<dbReference type="PANTHER" id="PTHR47917">
    <property type="match status" value="1"/>
</dbReference>
<dbReference type="Pfam" id="PF01996">
    <property type="entry name" value="F420_ligase"/>
    <property type="match status" value="1"/>
</dbReference>
<name>A0A133VHY6_9EURY</name>
<dbReference type="GO" id="GO:0005525">
    <property type="term" value="F:GTP binding"/>
    <property type="evidence" value="ECO:0007669"/>
    <property type="project" value="UniProtKB-KW"/>
</dbReference>
<dbReference type="NCBIfam" id="NF009809">
    <property type="entry name" value="PRK13293.1"/>
    <property type="match status" value="1"/>
</dbReference>
<dbReference type="Proteomes" id="UP000070491">
    <property type="component" value="Unassembled WGS sequence"/>
</dbReference>
<accession>A0A133VHY6</accession>
<dbReference type="AlphaFoldDB" id="A0A133VHY6"/>
<dbReference type="GO" id="GO:0046872">
    <property type="term" value="F:metal ion binding"/>
    <property type="evidence" value="ECO:0007669"/>
    <property type="project" value="UniProtKB-KW"/>
</dbReference>
<dbReference type="PANTHER" id="PTHR47917:SF1">
    <property type="entry name" value="COENZYME F420:L-GLUTAMATE LIGASE"/>
    <property type="match status" value="1"/>
</dbReference>
<keyword evidence="4" id="KW-0460">Magnesium</keyword>
<reference evidence="9 10" key="1">
    <citation type="journal article" date="2016" name="Sci. Rep.">
        <title>Metabolic traits of an uncultured archaeal lineage -MSBL1- from brine pools of the Red Sea.</title>
        <authorList>
            <person name="Mwirichia R."/>
            <person name="Alam I."/>
            <person name="Rashid M."/>
            <person name="Vinu M."/>
            <person name="Ba-Alawi W."/>
            <person name="Anthony Kamau A."/>
            <person name="Kamanda Ngugi D."/>
            <person name="Goker M."/>
            <person name="Klenk H.P."/>
            <person name="Bajic V."/>
            <person name="Stingl U."/>
        </authorList>
    </citation>
    <scope>NUCLEOTIDE SEQUENCE [LARGE SCALE GENOMIC DNA]</scope>
    <source>
        <strain evidence="9">SCGC-AAA382F02</strain>
    </source>
</reference>
<evidence type="ECO:0000313" key="10">
    <source>
        <dbReference type="Proteomes" id="UP000070491"/>
    </source>
</evidence>
<evidence type="ECO:0000256" key="2">
    <source>
        <dbReference type="ARBA" id="ARBA00022723"/>
    </source>
</evidence>
<evidence type="ECO:0000256" key="1">
    <source>
        <dbReference type="ARBA" id="ARBA00022598"/>
    </source>
</evidence>
<dbReference type="Gene3D" id="3.90.1660.10">
    <property type="entry name" value="CofE-like domain"/>
    <property type="match status" value="1"/>
</dbReference>
<evidence type="ECO:0000313" key="9">
    <source>
        <dbReference type="EMBL" id="KXB06030.1"/>
    </source>
</evidence>
<evidence type="ECO:0000256" key="7">
    <source>
        <dbReference type="ARBA" id="ARBA00023211"/>
    </source>
</evidence>
<keyword evidence="3" id="KW-0547">Nucleotide-binding</keyword>
<proteinExistence type="predicted"/>
<protein>
    <submittedName>
        <fullName evidence="9">Coenzyme F420:L-glutamate ligase</fullName>
    </submittedName>
</protein>
<organism evidence="9 10">
    <name type="scientific">candidate division MSBL1 archaeon SCGC-AAA382F02</name>
    <dbReference type="NCBI Taxonomy" id="1698282"/>
    <lineage>
        <taxon>Archaea</taxon>
        <taxon>Methanobacteriati</taxon>
        <taxon>Methanobacteriota</taxon>
        <taxon>candidate division MSBL1</taxon>
    </lineage>
</organism>
<sequence>MKTIPLTEIPLIKPGDDLSEYILESLKNQELALKNKDILVIAQSVVSKAEGNIVDLSSIEPSSRAKEIGKKIDEDPRRVKVILDQTQEITRLGHVLITLTNHGFVCADAGVDDSNVEEGKVTILPENPDNNAEEIRKKIKKRTGKEIAVIISDSWGRPFRLGAVGFAIGIAGITPLKHLKGEEDAYGGQLETTKIAPVDALAAAASLEMGESHEKVPAVLIRNAPYESGEGSISELFRSEEMDLFR</sequence>
<evidence type="ECO:0000256" key="5">
    <source>
        <dbReference type="ARBA" id="ARBA00022958"/>
    </source>
</evidence>
<keyword evidence="10" id="KW-1185">Reference proteome</keyword>
<comment type="caution">
    <text evidence="9">The sequence shown here is derived from an EMBL/GenBank/DDBJ whole genome shotgun (WGS) entry which is preliminary data.</text>
</comment>
<evidence type="ECO:0000256" key="6">
    <source>
        <dbReference type="ARBA" id="ARBA00023134"/>
    </source>
</evidence>
<keyword evidence="5" id="KW-0630">Potassium</keyword>
<dbReference type="EMBL" id="LHYG01000018">
    <property type="protein sequence ID" value="KXB06030.1"/>
    <property type="molecule type" value="Genomic_DNA"/>
</dbReference>